<feature type="signal peptide" evidence="1">
    <location>
        <begin position="1"/>
        <end position="23"/>
    </location>
</feature>
<protein>
    <recommendedName>
        <fullName evidence="4">DUF1735 domain-containing protein</fullName>
    </recommendedName>
</protein>
<sequence length="254" mass="26431">MKKLKFYFAALSALVMLSACETADLEPQGTSYASLEAFEKPMEVPPGGTLNREVKVYATNTTSTDRVLNLVTSNVTLDAAAYTIPASVTIPAGSTEGSFTIAVSDINLDAALDKGITVNLEATPEVATGESFRLNVSRACPTGEQKVRVAITLDRYPEEVFWRIRDANGATVLSNGTTTGGGGLPAPWGGYAGLARNSTQNAAGCLAPGSYTFQIYDAYQDGAGACLVTLPGNITVYSTNGAYGAGASVPFTVN</sequence>
<evidence type="ECO:0000256" key="1">
    <source>
        <dbReference type="SAM" id="SignalP"/>
    </source>
</evidence>
<comment type="caution">
    <text evidence="2">The sequence shown here is derived from an EMBL/GenBank/DDBJ whole genome shotgun (WGS) entry which is preliminary data.</text>
</comment>
<keyword evidence="1" id="KW-0732">Signal</keyword>
<feature type="chain" id="PRO_5047028270" description="DUF1735 domain-containing protein" evidence="1">
    <location>
        <begin position="24"/>
        <end position="254"/>
    </location>
</feature>
<accession>A0ABV8R8H7</accession>
<reference evidence="3" key="1">
    <citation type="journal article" date="2019" name="Int. J. Syst. Evol. Microbiol.">
        <title>The Global Catalogue of Microorganisms (GCM) 10K type strain sequencing project: providing services to taxonomists for standard genome sequencing and annotation.</title>
        <authorList>
            <consortium name="The Broad Institute Genomics Platform"/>
            <consortium name="The Broad Institute Genome Sequencing Center for Infectious Disease"/>
            <person name="Wu L."/>
            <person name="Ma J."/>
        </authorList>
    </citation>
    <scope>NUCLEOTIDE SEQUENCE [LARGE SCALE GENOMIC DNA]</scope>
    <source>
        <strain evidence="3">CECT 8655</strain>
    </source>
</reference>
<evidence type="ECO:0000313" key="2">
    <source>
        <dbReference type="EMBL" id="MFC4268518.1"/>
    </source>
</evidence>
<evidence type="ECO:0008006" key="4">
    <source>
        <dbReference type="Google" id="ProtNLM"/>
    </source>
</evidence>
<name>A0ABV8R8H7_9FLAO</name>
<gene>
    <name evidence="2" type="ORF">ACFOWD_06340</name>
</gene>
<keyword evidence="3" id="KW-1185">Reference proteome</keyword>
<organism evidence="2 3">
    <name type="scientific">Polaribacter marinivivus</name>
    <dbReference type="NCBI Taxonomy" id="1524260"/>
    <lineage>
        <taxon>Bacteria</taxon>
        <taxon>Pseudomonadati</taxon>
        <taxon>Bacteroidota</taxon>
        <taxon>Flavobacteriia</taxon>
        <taxon>Flavobacteriales</taxon>
        <taxon>Flavobacteriaceae</taxon>
    </lineage>
</organism>
<dbReference type="PROSITE" id="PS51257">
    <property type="entry name" value="PROKAR_LIPOPROTEIN"/>
    <property type="match status" value="1"/>
</dbReference>
<dbReference type="RefSeq" id="WP_377409045.1">
    <property type="nucleotide sequence ID" value="NZ_JBHSCY010000001.1"/>
</dbReference>
<evidence type="ECO:0000313" key="3">
    <source>
        <dbReference type="Proteomes" id="UP001595826"/>
    </source>
</evidence>
<dbReference type="EMBL" id="JBHSCY010000001">
    <property type="protein sequence ID" value="MFC4268518.1"/>
    <property type="molecule type" value="Genomic_DNA"/>
</dbReference>
<dbReference type="Proteomes" id="UP001595826">
    <property type="component" value="Unassembled WGS sequence"/>
</dbReference>
<proteinExistence type="predicted"/>